<feature type="compositionally biased region" description="Basic and acidic residues" evidence="2">
    <location>
        <begin position="349"/>
        <end position="366"/>
    </location>
</feature>
<dbReference type="PANTHER" id="PTHR10026">
    <property type="entry name" value="CYCLIN"/>
    <property type="match status" value="1"/>
</dbReference>
<reference evidence="4" key="2">
    <citation type="submission" date="2021-05" db="EMBL/GenBank/DDBJ databases">
        <authorList>
            <person name="Pain A."/>
        </authorList>
    </citation>
    <scope>NUCLEOTIDE SEQUENCE</scope>
    <source>
        <strain evidence="4">1802A</strain>
    </source>
</reference>
<comment type="caution">
    <text evidence="4">The sequence shown here is derived from an EMBL/GenBank/DDBJ whole genome shotgun (WGS) entry which is preliminary data.</text>
</comment>
<dbReference type="InterPro" id="IPR006671">
    <property type="entry name" value="Cyclin_N"/>
</dbReference>
<keyword evidence="1" id="KW-0195">Cyclin</keyword>
<dbReference type="GO" id="GO:0016538">
    <property type="term" value="F:cyclin-dependent protein serine/threonine kinase regulator activity"/>
    <property type="evidence" value="ECO:0007669"/>
    <property type="project" value="InterPro"/>
</dbReference>
<dbReference type="EMBL" id="JAHBMH010000007">
    <property type="protein sequence ID" value="KAK1939529.1"/>
    <property type="molecule type" value="Genomic_DNA"/>
</dbReference>
<dbReference type="InterPro" id="IPR043198">
    <property type="entry name" value="Cyclin/Ssn8"/>
</dbReference>
<dbReference type="Gene3D" id="1.10.472.10">
    <property type="entry name" value="Cyclin-like"/>
    <property type="match status" value="2"/>
</dbReference>
<feature type="domain" description="Cyclin-like" evidence="3">
    <location>
        <begin position="28"/>
        <end position="129"/>
    </location>
</feature>
<dbReference type="SUPFAM" id="SSF47954">
    <property type="entry name" value="Cyclin-like"/>
    <property type="match status" value="2"/>
</dbReference>
<organism evidence="4 5">
    <name type="scientific">Babesia divergens</name>
    <dbReference type="NCBI Taxonomy" id="32595"/>
    <lineage>
        <taxon>Eukaryota</taxon>
        <taxon>Sar</taxon>
        <taxon>Alveolata</taxon>
        <taxon>Apicomplexa</taxon>
        <taxon>Aconoidasida</taxon>
        <taxon>Piroplasmida</taxon>
        <taxon>Babesiidae</taxon>
        <taxon>Babesia</taxon>
    </lineage>
</organism>
<dbReference type="PIRSF" id="PIRSF036580">
    <property type="entry name" value="Cyclin_L"/>
    <property type="match status" value="1"/>
</dbReference>
<dbReference type="Pfam" id="PF00134">
    <property type="entry name" value="Cyclin_N"/>
    <property type="match status" value="1"/>
</dbReference>
<dbReference type="InterPro" id="IPR013763">
    <property type="entry name" value="Cyclin-like_dom"/>
</dbReference>
<sequence>MEGVASVSPPMVALDSKVEKLLRNYGCELIQKAGILLQLNAVTIATGQTILHKFYLERSLQEFDIRARATAATACFLAAKLEENMRKVKDVARVFDFLIHHETSIVGPINHLDQIFAKEILRIELEMLIEFGFRLDTILVCPHRYVLQYVYALFRDLKEYSCHDVNEVAQRAWGYLNDSMRTNLCCHTKPGVIAAGCIYMAATSLGIPLSKESRWFSLFDAQGSDIVKVCEELDDVYMMGKPQYFNVSGVKYFSSPQRTDTVSRDRNRSRSSERSHLISTNKYRRSDDSSRLSNEGSKNETRTKRPHDHHHQGGNHTRRSHDRGRLEDLDYHRDGRRDHSYKSRHGSSHRRESRGWNDVREDERYGGRGPSPFNRPQDRRRYPEARGRLNYHHSARPQRSHKSGHRSHSRGDHRRP</sequence>
<feature type="compositionally biased region" description="Basic residues" evidence="2">
    <location>
        <begin position="304"/>
        <end position="322"/>
    </location>
</feature>
<feature type="compositionally biased region" description="Basic and acidic residues" evidence="2">
    <location>
        <begin position="261"/>
        <end position="276"/>
    </location>
</feature>
<feature type="compositionally biased region" description="Basic and acidic residues" evidence="2">
    <location>
        <begin position="323"/>
        <end position="341"/>
    </location>
</feature>
<dbReference type="AlphaFoldDB" id="A0AAD9GJG0"/>
<reference evidence="4" key="1">
    <citation type="journal article" date="2014" name="Nucleic Acids Res.">
        <title>The evolutionary dynamics of variant antigen genes in Babesia reveal a history of genomic innovation underlying host-parasite interaction.</title>
        <authorList>
            <person name="Jackson A.P."/>
            <person name="Otto T.D."/>
            <person name="Darby A."/>
            <person name="Ramaprasad A."/>
            <person name="Xia D."/>
            <person name="Echaide I.E."/>
            <person name="Farber M."/>
            <person name="Gahlot S."/>
            <person name="Gamble J."/>
            <person name="Gupta D."/>
            <person name="Gupta Y."/>
            <person name="Jackson L."/>
            <person name="Malandrin L."/>
            <person name="Malas T.B."/>
            <person name="Moussa E."/>
            <person name="Nair M."/>
            <person name="Reid A.J."/>
            <person name="Sanders M."/>
            <person name="Sharma J."/>
            <person name="Tracey A."/>
            <person name="Quail M.A."/>
            <person name="Weir W."/>
            <person name="Wastling J.M."/>
            <person name="Hall N."/>
            <person name="Willadsen P."/>
            <person name="Lingelbach K."/>
            <person name="Shiels B."/>
            <person name="Tait A."/>
            <person name="Berriman M."/>
            <person name="Allred D.R."/>
            <person name="Pain A."/>
        </authorList>
    </citation>
    <scope>NUCLEOTIDE SEQUENCE</scope>
    <source>
        <strain evidence="4">1802A</strain>
    </source>
</reference>
<feature type="compositionally biased region" description="Basic and acidic residues" evidence="2">
    <location>
        <begin position="376"/>
        <end position="387"/>
    </location>
</feature>
<evidence type="ECO:0000313" key="5">
    <source>
        <dbReference type="Proteomes" id="UP001195914"/>
    </source>
</evidence>
<keyword evidence="5" id="KW-1185">Reference proteome</keyword>
<feature type="compositionally biased region" description="Basic residues" evidence="2">
    <location>
        <begin position="389"/>
        <end position="416"/>
    </location>
</feature>
<proteinExistence type="inferred from homology"/>
<evidence type="ECO:0000256" key="2">
    <source>
        <dbReference type="SAM" id="MobiDB-lite"/>
    </source>
</evidence>
<evidence type="ECO:0000313" key="4">
    <source>
        <dbReference type="EMBL" id="KAK1939529.1"/>
    </source>
</evidence>
<dbReference type="Proteomes" id="UP001195914">
    <property type="component" value="Unassembled WGS sequence"/>
</dbReference>
<feature type="region of interest" description="Disordered" evidence="2">
    <location>
        <begin position="256"/>
        <end position="416"/>
    </location>
</feature>
<dbReference type="InterPro" id="IPR036915">
    <property type="entry name" value="Cyclin-like_sf"/>
</dbReference>
<evidence type="ECO:0000256" key="1">
    <source>
        <dbReference type="RuleBase" id="RU000383"/>
    </source>
</evidence>
<gene>
    <name evidence="4" type="ORF">X943_000786</name>
</gene>
<feature type="domain" description="Cyclin-like" evidence="3">
    <location>
        <begin position="151"/>
        <end position="235"/>
    </location>
</feature>
<accession>A0AAD9GJG0</accession>
<evidence type="ECO:0000259" key="3">
    <source>
        <dbReference type="SMART" id="SM00385"/>
    </source>
</evidence>
<dbReference type="SMART" id="SM00385">
    <property type="entry name" value="CYCLIN"/>
    <property type="match status" value="2"/>
</dbReference>
<protein>
    <submittedName>
        <fullName evidence="4">Cyclin 4</fullName>
    </submittedName>
</protein>
<name>A0AAD9GJG0_BABDI</name>
<comment type="similarity">
    <text evidence="1">Belongs to the cyclin family.</text>
</comment>
<dbReference type="GO" id="GO:0006357">
    <property type="term" value="P:regulation of transcription by RNA polymerase II"/>
    <property type="evidence" value="ECO:0007669"/>
    <property type="project" value="InterPro"/>
</dbReference>